<organism evidence="1 2">
    <name type="scientific">Roseivivax isoporae LMG 25204</name>
    <dbReference type="NCBI Taxonomy" id="1449351"/>
    <lineage>
        <taxon>Bacteria</taxon>
        <taxon>Pseudomonadati</taxon>
        <taxon>Pseudomonadota</taxon>
        <taxon>Alphaproteobacteria</taxon>
        <taxon>Rhodobacterales</taxon>
        <taxon>Roseobacteraceae</taxon>
        <taxon>Roseivivax</taxon>
    </lineage>
</organism>
<evidence type="ECO:0000313" key="1">
    <source>
        <dbReference type="EMBL" id="ETX29624.1"/>
    </source>
</evidence>
<accession>X7FC63</accession>
<dbReference type="InterPro" id="IPR027417">
    <property type="entry name" value="P-loop_NTPase"/>
</dbReference>
<protein>
    <submittedName>
        <fullName evidence="1">DNA topology modulation protein FlaR</fullName>
    </submittedName>
</protein>
<sequence length="183" mass="21031">MRRVMIVGQPGAGKSWLARALGRRTGLPVIHLDRIQWQPGWQPRGRQDRDHRMLEAARDPEWIIEGNYRGTWRTRLARADTLVVLDLPLWLRAWRVFRRTVAGYGRPRPDSGEGCAERFDPAFWKWIWDTRHVGRAQIRELCDLAGPDTEVHLLRGPRDVARFVATLDRAGPAPHPVEAAPSL</sequence>
<evidence type="ECO:0000313" key="2">
    <source>
        <dbReference type="Proteomes" id="UP000023430"/>
    </source>
</evidence>
<proteinExistence type="predicted"/>
<comment type="caution">
    <text evidence="1">The sequence shown here is derived from an EMBL/GenBank/DDBJ whole genome shotgun (WGS) entry which is preliminary data.</text>
</comment>
<dbReference type="Pfam" id="PF01745">
    <property type="entry name" value="IPT"/>
    <property type="match status" value="1"/>
</dbReference>
<gene>
    <name evidence="1" type="ORF">RISW2_22330</name>
</gene>
<dbReference type="STRING" id="1449351.RISW2_22330"/>
<dbReference type="InterPro" id="IPR052922">
    <property type="entry name" value="Cytidylate_Kinase-2"/>
</dbReference>
<name>X7FC63_9RHOB</name>
<dbReference type="RefSeq" id="WP_051491840.1">
    <property type="nucleotide sequence ID" value="NZ_JAME01000008.1"/>
</dbReference>
<dbReference type="OrthoDB" id="7210594at2"/>
<dbReference type="AlphaFoldDB" id="X7FC63"/>
<keyword evidence="2" id="KW-1185">Reference proteome</keyword>
<dbReference type="SUPFAM" id="SSF52540">
    <property type="entry name" value="P-loop containing nucleoside triphosphate hydrolases"/>
    <property type="match status" value="1"/>
</dbReference>
<dbReference type="PANTHER" id="PTHR37816:SF2">
    <property type="entry name" value="DNA TOPOLOGY MODULATION PROTEIN FLAR-RELATED PROTEIN"/>
    <property type="match status" value="1"/>
</dbReference>
<dbReference type="EMBL" id="JAME01000008">
    <property type="protein sequence ID" value="ETX29624.1"/>
    <property type="molecule type" value="Genomic_DNA"/>
</dbReference>
<dbReference type="eggNOG" id="COG0563">
    <property type="taxonomic scope" value="Bacteria"/>
</dbReference>
<dbReference type="PANTHER" id="PTHR37816">
    <property type="entry name" value="YALI0E33011P"/>
    <property type="match status" value="1"/>
</dbReference>
<reference evidence="1 2" key="1">
    <citation type="submission" date="2014-01" db="EMBL/GenBank/DDBJ databases">
        <title>Roseivivax isoporae LMG 25204 Genome Sequencing.</title>
        <authorList>
            <person name="Lai Q."/>
            <person name="Li G."/>
            <person name="Shao Z."/>
        </authorList>
    </citation>
    <scope>NUCLEOTIDE SEQUENCE [LARGE SCALE GENOMIC DNA]</scope>
    <source>
        <strain evidence="1 2">LMG 25204</strain>
    </source>
</reference>
<dbReference type="Proteomes" id="UP000023430">
    <property type="component" value="Unassembled WGS sequence"/>
</dbReference>
<dbReference type="Gene3D" id="3.40.50.300">
    <property type="entry name" value="P-loop containing nucleotide triphosphate hydrolases"/>
    <property type="match status" value="1"/>
</dbReference>